<sequence>MKRPAFARGMWVVSGLLWLAAMGVGFALLTRHALTPGATQEAPPQWPQAAQPPRAEGRPTLVMLAHPRCPCTRASLGELAVVMEHARGRLDARVLFLRPEGTSGDWTQGPLWRAAAAIPGVRVLADEGGTQAHLFGAVTSGHSLLYDAEGRLRFSGGLTAARGHRGDNPGRDAVEALLREAGGSGGTSEHAVYGCALEEPPGVRATNTP</sequence>
<accession>A0ABX7MZ58</accession>
<dbReference type="InterPro" id="IPR036249">
    <property type="entry name" value="Thioredoxin-like_sf"/>
</dbReference>
<proteinExistence type="predicted"/>
<dbReference type="Gene3D" id="3.40.30.10">
    <property type="entry name" value="Glutaredoxin"/>
    <property type="match status" value="1"/>
</dbReference>
<dbReference type="Proteomes" id="UP000663090">
    <property type="component" value="Chromosome"/>
</dbReference>
<protein>
    <submittedName>
        <fullName evidence="1">RedB protein</fullName>
    </submittedName>
</protein>
<evidence type="ECO:0000313" key="1">
    <source>
        <dbReference type="EMBL" id="QSQ11503.1"/>
    </source>
</evidence>
<dbReference type="SUPFAM" id="SSF52833">
    <property type="entry name" value="Thioredoxin-like"/>
    <property type="match status" value="1"/>
</dbReference>
<evidence type="ECO:0000313" key="2">
    <source>
        <dbReference type="Proteomes" id="UP000663090"/>
    </source>
</evidence>
<reference evidence="1 2" key="1">
    <citation type="submission" date="2021-02" db="EMBL/GenBank/DDBJ databases">
        <title>De Novo genome assembly of isolated myxobacteria.</title>
        <authorList>
            <person name="Stevens D.C."/>
        </authorList>
    </citation>
    <scope>NUCLEOTIDE SEQUENCE [LARGE SCALE GENOMIC DNA]</scope>
    <source>
        <strain evidence="1 2">SCHIC003</strain>
    </source>
</reference>
<dbReference type="RefSeq" id="WP_206713252.1">
    <property type="nucleotide sequence ID" value="NZ_CP071091.1"/>
</dbReference>
<gene>
    <name evidence="1" type="ORF">JY572_24205</name>
</gene>
<organism evidence="1 2">
    <name type="scientific">Myxococcus landrumensis</name>
    <dbReference type="NCBI Taxonomy" id="2813577"/>
    <lineage>
        <taxon>Bacteria</taxon>
        <taxon>Pseudomonadati</taxon>
        <taxon>Myxococcota</taxon>
        <taxon>Myxococcia</taxon>
        <taxon>Myxococcales</taxon>
        <taxon>Cystobacterineae</taxon>
        <taxon>Myxococcaceae</taxon>
        <taxon>Myxococcus</taxon>
    </lineage>
</organism>
<name>A0ABX7MZ58_9BACT</name>
<dbReference type="EMBL" id="CP071091">
    <property type="protein sequence ID" value="QSQ11503.1"/>
    <property type="molecule type" value="Genomic_DNA"/>
</dbReference>
<keyword evidence="2" id="KW-1185">Reference proteome</keyword>